<dbReference type="EMBL" id="JAWMWG010000001">
    <property type="protein sequence ID" value="MEJ6347996.1"/>
    <property type="molecule type" value="Genomic_DNA"/>
</dbReference>
<evidence type="ECO:0000313" key="3">
    <source>
        <dbReference type="Proteomes" id="UP001377804"/>
    </source>
</evidence>
<proteinExistence type="predicted"/>
<keyword evidence="1" id="KW-0812">Transmembrane</keyword>
<keyword evidence="1" id="KW-1133">Transmembrane helix</keyword>
<dbReference type="Proteomes" id="UP001377804">
    <property type="component" value="Unassembled WGS sequence"/>
</dbReference>
<comment type="caution">
    <text evidence="2">The sequence shown here is derived from an EMBL/GenBank/DDBJ whole genome shotgun (WGS) entry which is preliminary data.</text>
</comment>
<keyword evidence="3" id="KW-1185">Reference proteome</keyword>
<name>A0ABU8SF39_9LACO</name>
<keyword evidence="1" id="KW-0472">Membrane</keyword>
<dbReference type="RefSeq" id="WP_339968750.1">
    <property type="nucleotide sequence ID" value="NZ_JAWMWG010000001.1"/>
</dbReference>
<organism evidence="2 3">
    <name type="scientific">Holzapfeliella saturejae</name>
    <dbReference type="NCBI Taxonomy" id="3082953"/>
    <lineage>
        <taxon>Bacteria</taxon>
        <taxon>Bacillati</taxon>
        <taxon>Bacillota</taxon>
        <taxon>Bacilli</taxon>
        <taxon>Lactobacillales</taxon>
        <taxon>Lactobacillaceae</taxon>
        <taxon>Holzapfeliella</taxon>
    </lineage>
</organism>
<gene>
    <name evidence="2" type="ORF">R4Y45_01975</name>
</gene>
<protein>
    <submittedName>
        <fullName evidence="2">Uncharacterized protein</fullName>
    </submittedName>
</protein>
<evidence type="ECO:0000313" key="2">
    <source>
        <dbReference type="EMBL" id="MEJ6347996.1"/>
    </source>
</evidence>
<evidence type="ECO:0000256" key="1">
    <source>
        <dbReference type="SAM" id="Phobius"/>
    </source>
</evidence>
<sequence>MFKSKLGIVITCLVLAIPLALIYSLASLLVHPQNLNFTTDFILAYCVILPIQTLAIIGYFIHQNKKR</sequence>
<feature type="transmembrane region" description="Helical" evidence="1">
    <location>
        <begin position="7"/>
        <end position="30"/>
    </location>
</feature>
<reference evidence="2 3" key="1">
    <citation type="submission" date="2023-10" db="EMBL/GenBank/DDBJ databases">
        <title>Holzapfeliella saturejae sp. nov. isolated from Satureja montana flowers.</title>
        <authorList>
            <person name="Alcantara C."/>
            <person name="Zuniga M."/>
            <person name="Landete J.M."/>
            <person name="Monedero V."/>
        </authorList>
    </citation>
    <scope>NUCLEOTIDE SEQUENCE [LARGE SCALE GENOMIC DNA]</scope>
    <source>
        <strain evidence="2 3">He02</strain>
    </source>
</reference>
<accession>A0ABU8SF39</accession>
<feature type="transmembrane region" description="Helical" evidence="1">
    <location>
        <begin position="42"/>
        <end position="61"/>
    </location>
</feature>